<gene>
    <name evidence="6" type="ORF">FGO68_gene11680</name>
</gene>
<dbReference type="SMART" id="SM00490">
    <property type="entry name" value="HELICc"/>
    <property type="match status" value="1"/>
</dbReference>
<dbReference type="InterPro" id="IPR038718">
    <property type="entry name" value="SNF2-like_sf"/>
</dbReference>
<keyword evidence="2" id="KW-0347">Helicase</keyword>
<keyword evidence="2" id="KW-0067">ATP-binding</keyword>
<name>A0A8J8P8D4_HALGN</name>
<dbReference type="SUPFAM" id="SSF48371">
    <property type="entry name" value="ARM repeat"/>
    <property type="match status" value="1"/>
</dbReference>
<dbReference type="PANTHER" id="PTHR36498:SF1">
    <property type="entry name" value="TATA-BINDING PROTEIN-ASSOCIATED FACTOR 172"/>
    <property type="match status" value="1"/>
</dbReference>
<keyword evidence="3" id="KW-0238">DNA-binding</keyword>
<keyword evidence="2" id="KW-0547">Nucleotide-binding</keyword>
<dbReference type="InterPro" id="IPR027417">
    <property type="entry name" value="P-loop_NTPase"/>
</dbReference>
<dbReference type="Gene3D" id="3.40.50.10810">
    <property type="entry name" value="Tandem AAA-ATPase domain"/>
    <property type="match status" value="1"/>
</dbReference>
<dbReference type="GO" id="GO:0004386">
    <property type="term" value="F:helicase activity"/>
    <property type="evidence" value="ECO:0007669"/>
    <property type="project" value="UniProtKB-KW"/>
</dbReference>
<dbReference type="Gene3D" id="1.25.10.10">
    <property type="entry name" value="Leucine-rich Repeat Variant"/>
    <property type="match status" value="1"/>
</dbReference>
<dbReference type="Pfam" id="PF12054">
    <property type="entry name" value="DUF3535"/>
    <property type="match status" value="1"/>
</dbReference>
<evidence type="ECO:0000256" key="1">
    <source>
        <dbReference type="ARBA" id="ARBA00022801"/>
    </source>
</evidence>
<dbReference type="EMBL" id="RRYP01000219">
    <property type="protein sequence ID" value="TNV87794.1"/>
    <property type="molecule type" value="Genomic_DNA"/>
</dbReference>
<dbReference type="CDD" id="cd18793">
    <property type="entry name" value="SF2_C_SNF"/>
    <property type="match status" value="1"/>
</dbReference>
<protein>
    <submittedName>
        <fullName evidence="6">Uncharacterized protein</fullName>
    </submittedName>
</protein>
<dbReference type="Gene3D" id="3.40.50.300">
    <property type="entry name" value="P-loop containing nucleotide triphosphate hydrolases"/>
    <property type="match status" value="1"/>
</dbReference>
<dbReference type="InterPro" id="IPR022707">
    <property type="entry name" value="Mot1_central_dom"/>
</dbReference>
<dbReference type="InterPro" id="IPR016024">
    <property type="entry name" value="ARM-type_fold"/>
</dbReference>
<evidence type="ECO:0000256" key="3">
    <source>
        <dbReference type="ARBA" id="ARBA00023125"/>
    </source>
</evidence>
<dbReference type="InterPro" id="IPR044972">
    <property type="entry name" value="Mot1"/>
</dbReference>
<keyword evidence="1" id="KW-0378">Hydrolase</keyword>
<sequence length="1771" mass="201275">MDQQKSRVKKFLSLMKGAQNSAFVGLVCDNLRVELQQKPWKIIKMVDFILNDIPRANSDFTRLKLIEGLIPLFAELKAPEIFEKLIIKAQESEKWKKKLLESSLVIDLQETSENERAIFGFSDLVTRYKGASNFFKDIIENYQPLLAEGNLNESSSASSNAAAPNTKESIKQIFMENSLGVSAGRVKDKLKLSDFIDENFFDDVQDQEMDSAHKKGTGKNQGSLMELIREIKRSPECEVLMQTPKKRVKGGAGTVENTHIIMHPVVALIVSVLRKESLVDSDWKVRQASFATVRQAMKKLKAEYCLIRSGLELAQVSTVGEQDLSRALLPYSFIVLVKDHFNDFEELRVLTPVREEALQLFVDIISLSQTEDTVLQQLPLLLKNLEESSTENWITRYNFFLLVKGWFSCGRVQQQVFNMFNRVLMESLVHLEDEVRIIVTEIITMILPLHQEQQQYQENMSKLLKNLMKNLKKSDEIESSAISVFTLINKILDSMTPERLQEGRFVFSFDIKTISPFNFHKIANVRYSYLQILNKAVQFGTAFTHEELQILIKLTLQSLAMERTKAIVKLNLDNLYLLCSRLVSMPDGVPTLLNFINLAFTHDQILPTLLYNYTMGPRFDNFLFYESKNFESIERDYFRVVFRPVSQDELALFYQGKTKNMTKAFSILMQAGGSPDVAAHLLQHMESYMLPPQTLTPGLQPPVHESHLLYLMVLCHLLGSKNYHAQANSIDPQYVNNIASSFLQPTFAEEQISIFHFKDIQRLQQTTVRLYELLVANQASEHTLQAYHYLLQQLEVCYYQHNLGPLRVILGHVETELNGVFGGIEVPLVSECYSEVRGLLESLSEYACITCTKIRQLSAYLHILLVESYPGQTTLTGSLNSLIKPLLNQVKKESNPYLQKLASKATIKLLQTLFAQQKVKPANQILQLIVKDIELLVDTKNVLAPSSEESGKRNVVEDGIRWVVREISKTQGNILSSFNGYFIGYLSQQVSQESYLSLCRVAKFLLEVVFERQQSQAVELYSKHLPLLLPLTCQLVQQVASVPEIPTLVLLLYRLFPQSREILLTALLSSMQAHTRTGFDTLVKMLDDFQSGGIPDFVSYLPAFVIPVIQGIQISRQIFEGNDKQVTLILAQLLSLLPLNLATMQQIKEESKQQTPLQEQVQQGFSFLQVFVNNQSGCQEYQMHIKVKATLRDYQRQGITWLASLGKYNLNCALCDDMGLGKTLQALCVILNESHIKREAQQPQKKGQPKGGAGSMGNVPVVNLIVCPTTITYNWKMEIGRYFEGVRVAVYEGTTIERKDIIEQAKQGKVDVIIASYDKVRNDIELFLQLRFFYVTLDEGHIIKNPKAKTTKAVKQLVCDKKLVLTGTPLQNKVAELWSIFDFLMPGFLEEEGLFNKKYNQYLTSNIKKLSEKLEETQNFITALKSLKKRIQPFILRRTKDEVLKELPPKIIQDVPCKMTSFQQHVHTLLEKAHPIIASLQQAKSGAKQDSHLKNVLRHRKVCNHPMYIARDFIEDKSVANYIGKKSEKELNSYEQSGKLLGLIDKLTECEIIKEESSEGVDNGLSMMVAGDGAVQGHRALIFCQMKSFLQMIIDQVLIPFKVPYMELDSSLSSQQRMEIVERFNHDSSIKVLILTTKVGGLGLTLTGADTVIFAEHDWNPMSDLQAIDRAHRIGQTRQVCVYRLITQDTLEEKIMNLQRFKENLAKSLVQSRESSAVEGMEITDLLNSFQEHSAFTQAESGQKKGAVYEDKLISGIDAIWQGAAFSVEDL</sequence>
<dbReference type="GO" id="GO:0016887">
    <property type="term" value="F:ATP hydrolysis activity"/>
    <property type="evidence" value="ECO:0007669"/>
    <property type="project" value="InterPro"/>
</dbReference>
<evidence type="ECO:0000313" key="7">
    <source>
        <dbReference type="Proteomes" id="UP000785679"/>
    </source>
</evidence>
<dbReference type="PROSITE" id="PS51194">
    <property type="entry name" value="HELICASE_CTER"/>
    <property type="match status" value="1"/>
</dbReference>
<feature type="domain" description="Helicase ATP-binding" evidence="4">
    <location>
        <begin position="1203"/>
        <end position="1387"/>
    </location>
</feature>
<dbReference type="InterPro" id="IPR011989">
    <property type="entry name" value="ARM-like"/>
</dbReference>
<dbReference type="PANTHER" id="PTHR36498">
    <property type="entry name" value="TATA-BINDING PROTEIN-ASSOCIATED FACTOR 172"/>
    <property type="match status" value="1"/>
</dbReference>
<dbReference type="GO" id="GO:0003677">
    <property type="term" value="F:DNA binding"/>
    <property type="evidence" value="ECO:0007669"/>
    <property type="project" value="UniProtKB-KW"/>
</dbReference>
<keyword evidence="7" id="KW-1185">Reference proteome</keyword>
<evidence type="ECO:0000256" key="2">
    <source>
        <dbReference type="ARBA" id="ARBA00022806"/>
    </source>
</evidence>
<dbReference type="InterPro" id="IPR014001">
    <property type="entry name" value="Helicase_ATP-bd"/>
</dbReference>
<dbReference type="Pfam" id="PF00271">
    <property type="entry name" value="Helicase_C"/>
    <property type="match status" value="1"/>
</dbReference>
<reference evidence="6" key="1">
    <citation type="submission" date="2019-06" db="EMBL/GenBank/DDBJ databases">
        <authorList>
            <person name="Zheng W."/>
        </authorList>
    </citation>
    <scope>NUCLEOTIDE SEQUENCE</scope>
    <source>
        <strain evidence="6">QDHG01</strain>
    </source>
</reference>
<dbReference type="GO" id="GO:0005524">
    <property type="term" value="F:ATP binding"/>
    <property type="evidence" value="ECO:0007669"/>
    <property type="project" value="InterPro"/>
</dbReference>
<dbReference type="InterPro" id="IPR049730">
    <property type="entry name" value="SNF2/RAD54-like_C"/>
</dbReference>
<dbReference type="Pfam" id="PF00176">
    <property type="entry name" value="SNF2-rel_dom"/>
    <property type="match status" value="1"/>
</dbReference>
<dbReference type="GO" id="GO:0017025">
    <property type="term" value="F:TBP-class protein binding"/>
    <property type="evidence" value="ECO:0007669"/>
    <property type="project" value="InterPro"/>
</dbReference>
<dbReference type="OrthoDB" id="5857104at2759"/>
<dbReference type="PROSITE" id="PS51192">
    <property type="entry name" value="HELICASE_ATP_BIND_1"/>
    <property type="match status" value="1"/>
</dbReference>
<evidence type="ECO:0000259" key="4">
    <source>
        <dbReference type="PROSITE" id="PS51192"/>
    </source>
</evidence>
<comment type="caution">
    <text evidence="6">The sequence shown here is derived from an EMBL/GenBank/DDBJ whole genome shotgun (WGS) entry which is preliminary data.</text>
</comment>
<dbReference type="Proteomes" id="UP000785679">
    <property type="component" value="Unassembled WGS sequence"/>
</dbReference>
<dbReference type="InterPro" id="IPR000330">
    <property type="entry name" value="SNF2_N"/>
</dbReference>
<dbReference type="SMART" id="SM00487">
    <property type="entry name" value="DEXDc"/>
    <property type="match status" value="1"/>
</dbReference>
<dbReference type="SUPFAM" id="SSF52540">
    <property type="entry name" value="P-loop containing nucleoside triphosphate hydrolases"/>
    <property type="match status" value="2"/>
</dbReference>
<proteinExistence type="predicted"/>
<accession>A0A8J8P8D4</accession>
<evidence type="ECO:0000313" key="6">
    <source>
        <dbReference type="EMBL" id="TNV87794.1"/>
    </source>
</evidence>
<evidence type="ECO:0000259" key="5">
    <source>
        <dbReference type="PROSITE" id="PS51194"/>
    </source>
</evidence>
<feature type="domain" description="Helicase C-terminal" evidence="5">
    <location>
        <begin position="1548"/>
        <end position="1724"/>
    </location>
</feature>
<dbReference type="InterPro" id="IPR001650">
    <property type="entry name" value="Helicase_C-like"/>
</dbReference>
<organism evidence="6 7">
    <name type="scientific">Halteria grandinella</name>
    <dbReference type="NCBI Taxonomy" id="5974"/>
    <lineage>
        <taxon>Eukaryota</taxon>
        <taxon>Sar</taxon>
        <taxon>Alveolata</taxon>
        <taxon>Ciliophora</taxon>
        <taxon>Intramacronucleata</taxon>
        <taxon>Spirotrichea</taxon>
        <taxon>Stichotrichia</taxon>
        <taxon>Sporadotrichida</taxon>
        <taxon>Halteriidae</taxon>
        <taxon>Halteria</taxon>
    </lineage>
</organism>